<evidence type="ECO:0000313" key="7">
    <source>
        <dbReference type="EMBL" id="QDU55894.1"/>
    </source>
</evidence>
<keyword evidence="2 7" id="KW-0378">Hydrolase</keyword>
<dbReference type="InterPro" id="IPR013830">
    <property type="entry name" value="SGNH_hydro"/>
</dbReference>
<dbReference type="SUPFAM" id="SSF49785">
    <property type="entry name" value="Galactose-binding domain-like"/>
    <property type="match status" value="1"/>
</dbReference>
<dbReference type="PANTHER" id="PTHR43695">
    <property type="entry name" value="PUTATIVE (AFU_ORTHOLOGUE AFUA_2G17250)-RELATED"/>
    <property type="match status" value="1"/>
</dbReference>
<dbReference type="InterPro" id="IPR036514">
    <property type="entry name" value="SGNH_hydro_sf"/>
</dbReference>
<dbReference type="InterPro" id="IPR049033">
    <property type="entry name" value="AGA-YXIM_GBD"/>
</dbReference>
<reference evidence="7 8" key="1">
    <citation type="submission" date="2019-02" db="EMBL/GenBank/DDBJ databases">
        <title>Deep-cultivation of Planctomycetes and their phenomic and genomic characterization uncovers novel biology.</title>
        <authorList>
            <person name="Wiegand S."/>
            <person name="Jogler M."/>
            <person name="Boedeker C."/>
            <person name="Pinto D."/>
            <person name="Vollmers J."/>
            <person name="Rivas-Marin E."/>
            <person name="Kohn T."/>
            <person name="Peeters S.H."/>
            <person name="Heuer A."/>
            <person name="Rast P."/>
            <person name="Oberbeckmann S."/>
            <person name="Bunk B."/>
            <person name="Jeske O."/>
            <person name="Meyerdierks A."/>
            <person name="Storesund J.E."/>
            <person name="Kallscheuer N."/>
            <person name="Luecker S."/>
            <person name="Lage O.M."/>
            <person name="Pohl T."/>
            <person name="Merkel B.J."/>
            <person name="Hornburger P."/>
            <person name="Mueller R.-W."/>
            <person name="Bruemmer F."/>
            <person name="Labrenz M."/>
            <person name="Spormann A.M."/>
            <person name="Op den Camp H."/>
            <person name="Overmann J."/>
            <person name="Amann R."/>
            <person name="Jetten M.S.M."/>
            <person name="Mascher T."/>
            <person name="Medema M.H."/>
            <person name="Devos D.P."/>
            <person name="Kaster A.-K."/>
            <person name="Ovreas L."/>
            <person name="Rohde M."/>
            <person name="Galperin M.Y."/>
            <person name="Jogler C."/>
        </authorList>
    </citation>
    <scope>NUCLEOTIDE SEQUENCE [LARGE SCALE GENOMIC DNA]</scope>
    <source>
        <strain evidence="7 8">Pan181</strain>
    </source>
</reference>
<dbReference type="EMBL" id="CP036278">
    <property type="protein sequence ID" value="QDU55894.1"/>
    <property type="molecule type" value="Genomic_DNA"/>
</dbReference>
<dbReference type="GO" id="GO:0016788">
    <property type="term" value="F:hydrolase activity, acting on ester bonds"/>
    <property type="evidence" value="ECO:0007669"/>
    <property type="project" value="UniProtKB-ARBA"/>
</dbReference>
<dbReference type="RefSeq" id="WP_197529121.1">
    <property type="nucleotide sequence ID" value="NZ_CP036278.1"/>
</dbReference>
<dbReference type="SUPFAM" id="SSF52266">
    <property type="entry name" value="SGNH hydrolase"/>
    <property type="match status" value="2"/>
</dbReference>
<sequence precursor="true">MNTRLIQLLKSKLLHLTVVACLALVSHTSVAADDTSSIGKPTLYLIGDSTVRCGSGQGGGGMWGWGSVIDRHFDTTKINVDNRALGGRSSRTYLTEGRWQQVLDQLKPGDYVLMQFGHNDGGQMFAGDRPRASIKGNSDETRDGVVEATGTAETVHSFGWYLRKYASETQQRGATPVVLSLIPRDRWIDGKVIRASNDYGKWASQAAEQVGAEFIDLNAIVAERYEQDGQLRVHAEYFTPKDHTHTSRTGAMVNAACVVAGIRNLTSCDLKDYLLPSDTKLPEESMTVRRFDFGAGEAARGYWPVHADTVYNSDTGYGFESVDGVVASKSSDDAPSTDYCQSEQPFYFSMALPEGSYEVQVSVPEQHAGPTTVRAELRRLMVEQSSDHTLVFTVNIRQPRLPDGSRVRLKDRETKKEAWAWDDRLTLEFNGDHPAVSSITVTPVADRHTLFLLGDSTVADQPLEPWGSWGQMLTRFFAPSVVVANHSESGETVRGSLSAHRFDKIFSLAKPGDYLMVQFGHNDMKKTSPNALEQYRSGLQQVIQQAQQLGMTPILVTSMERKSGVEHDTLGAYPQTVRDLAEELDIPLIDLHRDSKVLYAELGDSLDAAFVDGTHHTSYGSYQLARCIVQQLTQQVPDLAAHLCSDVPEFEVSAPPSPAGWTLPASPKWDPNFKESN</sequence>
<dbReference type="Pfam" id="PF13472">
    <property type="entry name" value="Lipase_GDSL_2"/>
    <property type="match status" value="2"/>
</dbReference>
<dbReference type="AlphaFoldDB" id="A0A518AMD7"/>
<feature type="domain" description="Beta-agarase/YXIM esterase-like galactose-binding" evidence="6">
    <location>
        <begin position="290"/>
        <end position="376"/>
    </location>
</feature>
<dbReference type="Gene3D" id="2.60.120.430">
    <property type="entry name" value="Galactose-binding lectin"/>
    <property type="match status" value="1"/>
</dbReference>
<dbReference type="Gene3D" id="3.40.50.1110">
    <property type="entry name" value="SGNH hydrolase"/>
    <property type="match status" value="2"/>
</dbReference>
<dbReference type="InterPro" id="IPR008979">
    <property type="entry name" value="Galactose-bd-like_sf"/>
</dbReference>
<protein>
    <submittedName>
        <fullName evidence="7">Rhamnogalacturonan acetylesterase RhgT</fullName>
        <ecNumber evidence="7">3.1.1.-</ecNumber>
    </submittedName>
</protein>
<evidence type="ECO:0000313" key="8">
    <source>
        <dbReference type="Proteomes" id="UP000315750"/>
    </source>
</evidence>
<evidence type="ECO:0000259" key="6">
    <source>
        <dbReference type="Pfam" id="PF21254"/>
    </source>
</evidence>
<feature type="signal peptide" evidence="4">
    <location>
        <begin position="1"/>
        <end position="31"/>
    </location>
</feature>
<evidence type="ECO:0000256" key="1">
    <source>
        <dbReference type="ARBA" id="ARBA00008668"/>
    </source>
</evidence>
<dbReference type="CDD" id="cd01821">
    <property type="entry name" value="Rhamnogalacturan_acetylesterase_like"/>
    <property type="match status" value="1"/>
</dbReference>
<evidence type="ECO:0000256" key="3">
    <source>
        <dbReference type="SAM" id="MobiDB-lite"/>
    </source>
</evidence>
<organism evidence="7 8">
    <name type="scientific">Aeoliella mucimassa</name>
    <dbReference type="NCBI Taxonomy" id="2527972"/>
    <lineage>
        <taxon>Bacteria</taxon>
        <taxon>Pseudomonadati</taxon>
        <taxon>Planctomycetota</taxon>
        <taxon>Planctomycetia</taxon>
        <taxon>Pirellulales</taxon>
        <taxon>Lacipirellulaceae</taxon>
        <taxon>Aeoliella</taxon>
    </lineage>
</organism>
<dbReference type="KEGG" id="amuc:Pan181_20910"/>
<feature type="chain" id="PRO_5022118768" evidence="4">
    <location>
        <begin position="32"/>
        <end position="677"/>
    </location>
</feature>
<feature type="domain" description="SGNH hydrolase-type esterase" evidence="5">
    <location>
        <begin position="452"/>
        <end position="618"/>
    </location>
</feature>
<dbReference type="Proteomes" id="UP000315750">
    <property type="component" value="Chromosome"/>
</dbReference>
<feature type="domain" description="SGNH hydrolase-type esterase" evidence="5">
    <location>
        <begin position="45"/>
        <end position="225"/>
    </location>
</feature>
<comment type="similarity">
    <text evidence="1">Belongs to the 'GDSL' lipolytic enzyme family.</text>
</comment>
<proteinExistence type="inferred from homology"/>
<dbReference type="PANTHER" id="PTHR43695:SF1">
    <property type="entry name" value="RHAMNOGALACTURONAN ACETYLESTERASE"/>
    <property type="match status" value="1"/>
</dbReference>
<evidence type="ECO:0000256" key="2">
    <source>
        <dbReference type="ARBA" id="ARBA00022801"/>
    </source>
</evidence>
<keyword evidence="4" id="KW-0732">Signal</keyword>
<gene>
    <name evidence="7" type="primary">rhgT_1</name>
    <name evidence="7" type="ORF">Pan181_20910</name>
</gene>
<evidence type="ECO:0000259" key="5">
    <source>
        <dbReference type="Pfam" id="PF13472"/>
    </source>
</evidence>
<keyword evidence="8" id="KW-1185">Reference proteome</keyword>
<feature type="region of interest" description="Disordered" evidence="3">
    <location>
        <begin position="655"/>
        <end position="677"/>
    </location>
</feature>
<accession>A0A518AMD7</accession>
<name>A0A518AMD7_9BACT</name>
<dbReference type="InterPro" id="IPR037459">
    <property type="entry name" value="RhgT-like"/>
</dbReference>
<dbReference type="Pfam" id="PF21254">
    <property type="entry name" value="AGA-YXIM_GBD"/>
    <property type="match status" value="1"/>
</dbReference>
<evidence type="ECO:0000256" key="4">
    <source>
        <dbReference type="SAM" id="SignalP"/>
    </source>
</evidence>
<dbReference type="EC" id="3.1.1.-" evidence="7"/>